<dbReference type="Pfam" id="PF01683">
    <property type="entry name" value="EB"/>
    <property type="match status" value="1"/>
</dbReference>
<dbReference type="OMA" id="INNRCEC"/>
<keyword evidence="3" id="KW-1185">Reference proteome</keyword>
<dbReference type="STRING" id="103827.A0A0N5CNX9"/>
<dbReference type="OrthoDB" id="5865965at2759"/>
<evidence type="ECO:0000313" key="3">
    <source>
        <dbReference type="Proteomes" id="UP000276776"/>
    </source>
</evidence>
<reference evidence="4" key="1">
    <citation type="submission" date="2017-02" db="UniProtKB">
        <authorList>
            <consortium name="WormBaseParasite"/>
        </authorList>
    </citation>
    <scope>IDENTIFICATION</scope>
</reference>
<accession>A0A0N5CNX9</accession>
<evidence type="ECO:0000313" key="4">
    <source>
        <dbReference type="WBParaSite" id="TCLT_0000190701-mRNA-1"/>
    </source>
</evidence>
<dbReference type="EMBL" id="UYYF01000305">
    <property type="protein sequence ID" value="VDM97603.1"/>
    <property type="molecule type" value="Genomic_DNA"/>
</dbReference>
<proteinExistence type="predicted"/>
<dbReference type="Proteomes" id="UP000276776">
    <property type="component" value="Unassembled WGS sequence"/>
</dbReference>
<name>A0A0N5CNX9_THECL</name>
<gene>
    <name evidence="2" type="ORF">TCLT_LOCUS1908</name>
</gene>
<sequence length="112" mass="11881">MQCFGNSISFNGGAPGDACKIGYTECTGGSICINNRCECFPNKISIDGQCTVTPHHYQAVFMNKICNNNSICTDGSICVQGICICPNGMYISMGKLVCKPISVIAANPINQC</sequence>
<dbReference type="InterPro" id="IPR006149">
    <property type="entry name" value="EB_dom"/>
</dbReference>
<evidence type="ECO:0000313" key="2">
    <source>
        <dbReference type="EMBL" id="VDM97603.1"/>
    </source>
</evidence>
<protein>
    <submittedName>
        <fullName evidence="4">EB domain-containing protein</fullName>
    </submittedName>
</protein>
<evidence type="ECO:0000259" key="1">
    <source>
        <dbReference type="Pfam" id="PF01683"/>
    </source>
</evidence>
<dbReference type="AlphaFoldDB" id="A0A0N5CNX9"/>
<dbReference type="WBParaSite" id="TCLT_0000190701-mRNA-1">
    <property type="protein sequence ID" value="TCLT_0000190701-mRNA-1"/>
    <property type="gene ID" value="TCLT_0000190701"/>
</dbReference>
<organism evidence="4">
    <name type="scientific">Thelazia callipaeda</name>
    <name type="common">Oriental eyeworm</name>
    <name type="synonym">Parasitic nematode</name>
    <dbReference type="NCBI Taxonomy" id="103827"/>
    <lineage>
        <taxon>Eukaryota</taxon>
        <taxon>Metazoa</taxon>
        <taxon>Ecdysozoa</taxon>
        <taxon>Nematoda</taxon>
        <taxon>Chromadorea</taxon>
        <taxon>Rhabditida</taxon>
        <taxon>Spirurina</taxon>
        <taxon>Spiruromorpha</taxon>
        <taxon>Thelazioidea</taxon>
        <taxon>Thelaziidae</taxon>
        <taxon>Thelazia</taxon>
    </lineage>
</organism>
<feature type="domain" description="EB" evidence="1">
    <location>
        <begin position="39"/>
        <end position="94"/>
    </location>
</feature>
<reference evidence="2 3" key="2">
    <citation type="submission" date="2018-11" db="EMBL/GenBank/DDBJ databases">
        <authorList>
            <consortium name="Pathogen Informatics"/>
        </authorList>
    </citation>
    <scope>NUCLEOTIDE SEQUENCE [LARGE SCALE GENOMIC DNA]</scope>
</reference>